<dbReference type="PANTHER" id="PTHR19378:SF0">
    <property type="entry name" value="HAUS AUGMIN-LIKE COMPLEX SUBUNIT 3"/>
    <property type="match status" value="1"/>
</dbReference>
<name>A0AAV2YZ06_9STRA</name>
<evidence type="ECO:0008006" key="5">
    <source>
        <dbReference type="Google" id="ProtNLM"/>
    </source>
</evidence>
<dbReference type="GO" id="GO:0031023">
    <property type="term" value="P:microtubule organizing center organization"/>
    <property type="evidence" value="ECO:0007669"/>
    <property type="project" value="TreeGrafter"/>
</dbReference>
<dbReference type="GO" id="GO:0070652">
    <property type="term" value="C:HAUS complex"/>
    <property type="evidence" value="ECO:0007669"/>
    <property type="project" value="InterPro"/>
</dbReference>
<comment type="caution">
    <text evidence="3">The sequence shown here is derived from an EMBL/GenBank/DDBJ whole genome shotgun (WGS) entry which is preliminary data.</text>
</comment>
<protein>
    <recommendedName>
        <fullName evidence="5">HAUS augmin-like complex subunit 3 N-terminal domain-containing protein</fullName>
    </recommendedName>
</protein>
<evidence type="ECO:0000313" key="3">
    <source>
        <dbReference type="EMBL" id="DBA00251.1"/>
    </source>
</evidence>
<keyword evidence="1" id="KW-0175">Coiled coil</keyword>
<accession>A0AAV2YZ06</accession>
<dbReference type="GO" id="GO:0072686">
    <property type="term" value="C:mitotic spindle"/>
    <property type="evidence" value="ECO:0007669"/>
    <property type="project" value="TreeGrafter"/>
</dbReference>
<reference evidence="3" key="1">
    <citation type="submission" date="2022-11" db="EMBL/GenBank/DDBJ databases">
        <authorList>
            <person name="Morgan W.R."/>
            <person name="Tartar A."/>
        </authorList>
    </citation>
    <scope>NUCLEOTIDE SEQUENCE</scope>
    <source>
        <strain evidence="3">ARSEF 373</strain>
    </source>
</reference>
<dbReference type="AlphaFoldDB" id="A0AAV2YZ06"/>
<evidence type="ECO:0000313" key="4">
    <source>
        <dbReference type="Proteomes" id="UP001146120"/>
    </source>
</evidence>
<reference evidence="3" key="2">
    <citation type="journal article" date="2023" name="Microbiol Resour">
        <title>Decontamination and Annotation of the Draft Genome Sequence of the Oomycete Lagenidium giganteum ARSEF 373.</title>
        <authorList>
            <person name="Morgan W.R."/>
            <person name="Tartar A."/>
        </authorList>
    </citation>
    <scope>NUCLEOTIDE SEQUENCE</scope>
    <source>
        <strain evidence="3">ARSEF 373</strain>
    </source>
</reference>
<dbReference type="GO" id="GO:0051225">
    <property type="term" value="P:spindle assembly"/>
    <property type="evidence" value="ECO:0007669"/>
    <property type="project" value="InterPro"/>
</dbReference>
<feature type="region of interest" description="Disordered" evidence="2">
    <location>
        <begin position="679"/>
        <end position="698"/>
    </location>
</feature>
<organism evidence="3 4">
    <name type="scientific">Lagenidium giganteum</name>
    <dbReference type="NCBI Taxonomy" id="4803"/>
    <lineage>
        <taxon>Eukaryota</taxon>
        <taxon>Sar</taxon>
        <taxon>Stramenopiles</taxon>
        <taxon>Oomycota</taxon>
        <taxon>Peronosporomycetes</taxon>
        <taxon>Pythiales</taxon>
        <taxon>Pythiaceae</taxon>
    </lineage>
</organism>
<gene>
    <name evidence="3" type="ORF">N0F65_007895</name>
</gene>
<feature type="region of interest" description="Disordered" evidence="2">
    <location>
        <begin position="267"/>
        <end position="307"/>
    </location>
</feature>
<proteinExistence type="predicted"/>
<dbReference type="EMBL" id="DAKRPA010000067">
    <property type="protein sequence ID" value="DBA00251.1"/>
    <property type="molecule type" value="Genomic_DNA"/>
</dbReference>
<dbReference type="Proteomes" id="UP001146120">
    <property type="component" value="Unassembled WGS sequence"/>
</dbReference>
<feature type="coiled-coil region" evidence="1">
    <location>
        <begin position="130"/>
        <end position="171"/>
    </location>
</feature>
<sequence length="698" mass="79330">CIVLARTKMEPPPRRRDGYGEALAALFHDLGYTGELRGDTFEWLFGLPSLRIQAFLEWLQMAIKPRQSVAHVLDASDLLIFQQLLRGQHGGFLHGDSLEREEIACTGDAMEEALCGHVFRGDCLIGRPFASQKEESLDSLKLTNAQMEAEIDALERRVRRLSAKNDTLNKLVQRRTLEADDAARYHAQTQDHPAFEQRQPDAAPLELAGGLDDILHHLGSAADASPPAKTGSSQTTTAFKQFLYQQPLNTLRDEELRRLQQVRSAVATVSTGGSASANGKSDATSDHTHQTPKRHERNTSNAGPVWLHESDPAKLQLREQDVHIYNKCSIELSRLEKAFVVSERDALQSRVQLAAVECEWQHVRETQRLLYQQFQLMSRETLMSKQRELTQWLDQAQRELESLLTDVLPKVFEELAFLKTTMILIGNYEQKLWRQEHRFLHLRGLLETLELQSARIKLVHRLLDAESQDLQALETQLDQMTAHWTIENDKRLQRMSLYDSVEHTQSCLDTRTGRATIHDMDAVSQSLFAFLQRTIEGNRCPNMRTRIPSPTAMAASLRTFDALERLCRQKQENEQSLEESAGQVDAEWRRLVTHKQQQYGKLRVALFGDQTSLTPQLLAPELVKTLHEAQDAQQHAEQAVHEVLDTLRMHQRARSIDPTQRQAQNAKFLRIRAILEDRPIPAAQTSSSSTTTCANPST</sequence>
<dbReference type="PANTHER" id="PTHR19378">
    <property type="entry name" value="GOLGIN- RELATED"/>
    <property type="match status" value="1"/>
</dbReference>
<keyword evidence="4" id="KW-1185">Reference proteome</keyword>
<feature type="compositionally biased region" description="Polar residues" evidence="2">
    <location>
        <begin position="267"/>
        <end position="282"/>
    </location>
</feature>
<evidence type="ECO:0000256" key="1">
    <source>
        <dbReference type="SAM" id="Coils"/>
    </source>
</evidence>
<feature type="non-terminal residue" evidence="3">
    <location>
        <position position="1"/>
    </location>
</feature>
<dbReference type="GO" id="GO:0005815">
    <property type="term" value="C:microtubule organizing center"/>
    <property type="evidence" value="ECO:0007669"/>
    <property type="project" value="TreeGrafter"/>
</dbReference>
<evidence type="ECO:0000256" key="2">
    <source>
        <dbReference type="SAM" id="MobiDB-lite"/>
    </source>
</evidence>
<dbReference type="InterPro" id="IPR026206">
    <property type="entry name" value="HAUS3"/>
</dbReference>